<accession>A0A4Z0M685</accession>
<proteinExistence type="predicted"/>
<feature type="transmembrane region" description="Helical" evidence="3">
    <location>
        <begin position="53"/>
        <end position="73"/>
    </location>
</feature>
<dbReference type="Pfam" id="PF00515">
    <property type="entry name" value="TPR_1"/>
    <property type="match status" value="1"/>
</dbReference>
<dbReference type="PROSITE" id="PS50293">
    <property type="entry name" value="TPR_REGION"/>
    <property type="match status" value="1"/>
</dbReference>
<evidence type="ECO:0000256" key="2">
    <source>
        <dbReference type="SAM" id="MobiDB-lite"/>
    </source>
</evidence>
<dbReference type="Pfam" id="PF13519">
    <property type="entry name" value="VWA_2"/>
    <property type="match status" value="1"/>
</dbReference>
<dbReference type="OrthoDB" id="9807628at2"/>
<keyword evidence="1" id="KW-0802">TPR repeat</keyword>
<reference evidence="5 6" key="1">
    <citation type="submission" date="2019-04" db="EMBL/GenBank/DDBJ databases">
        <title>Taxonomy of novel Haliea sp. from mangrove soil of West Coast of India.</title>
        <authorList>
            <person name="Verma A."/>
            <person name="Kumar P."/>
            <person name="Krishnamurthi S."/>
        </authorList>
    </citation>
    <scope>NUCLEOTIDE SEQUENCE [LARGE SCALE GENOMIC DNA]</scope>
    <source>
        <strain evidence="5 6">SAOS-164</strain>
    </source>
</reference>
<dbReference type="SUPFAM" id="SSF48452">
    <property type="entry name" value="TPR-like"/>
    <property type="match status" value="1"/>
</dbReference>
<keyword evidence="3" id="KW-0472">Membrane</keyword>
<dbReference type="SUPFAM" id="SSF53300">
    <property type="entry name" value="vWA-like"/>
    <property type="match status" value="1"/>
</dbReference>
<evidence type="ECO:0000313" key="6">
    <source>
        <dbReference type="Proteomes" id="UP000298050"/>
    </source>
</evidence>
<dbReference type="InterPro" id="IPR011990">
    <property type="entry name" value="TPR-like_helical_dom_sf"/>
</dbReference>
<feature type="compositionally biased region" description="Basic and acidic residues" evidence="2">
    <location>
        <begin position="572"/>
        <end position="604"/>
    </location>
</feature>
<gene>
    <name evidence="5" type="ORF">E4634_06175</name>
</gene>
<dbReference type="InterPro" id="IPR002035">
    <property type="entry name" value="VWF_A"/>
</dbReference>
<dbReference type="InterPro" id="IPR050768">
    <property type="entry name" value="UPF0353/GerABKA_families"/>
</dbReference>
<keyword evidence="3" id="KW-1133">Transmembrane helix</keyword>
<comment type="caution">
    <text evidence="5">The sequence shown here is derived from an EMBL/GenBank/DDBJ whole genome shotgun (WGS) entry which is preliminary data.</text>
</comment>
<feature type="compositionally biased region" description="Polar residues" evidence="2">
    <location>
        <begin position="509"/>
        <end position="518"/>
    </location>
</feature>
<feature type="region of interest" description="Disordered" evidence="2">
    <location>
        <begin position="445"/>
        <end position="618"/>
    </location>
</feature>
<dbReference type="InterPro" id="IPR019734">
    <property type="entry name" value="TPR_rpt"/>
</dbReference>
<dbReference type="PANTHER" id="PTHR22550:SF14">
    <property type="entry name" value="VWFA DOMAIN-CONTAINING PROTEIN"/>
    <property type="match status" value="1"/>
</dbReference>
<sequence length="618" mass="67134">MRPEWLWVLLPAALFALALWRGNRSSGQWQDVVDPALLQHLLVGETGGRRRNLTPWLLALWCVAILALAGPSMRKIPQPLHEKRDALVVLLDLSYSMTAGDLAPTRIDRARQKLRDLLEQRREGQTALVAYAGDAHVVTPLTDDTPTIANLLPALEPSIMPVPGSQPAEAAQLALELLHSAGARGGRLLLLTDGIDDADRDALVDLLRGSGVSLSILGIGTAEGAPLPLPDGGFLKDQRGAIVMPGLDEDQLRRTAAQADGRYQRMQLDDSDLRYLLAEDTLPGSGDTQALARTADTWEDQGYLLVLCLLPAVLALFRRGWIACLLPLLLLPAPQAARADAWDDLWLTRDQQGQQALQAQDYESAAKLFEDPARAGAAAYQGGDYAAAEQDFARGDSADDWYNRGNALARQGKLEEALDAYDASLERDPERADAQANRQVVEDLLKQQQEQQQQQDKGGDQDQQQQGESGDQQQGDSSGQDSDNQEQGEQSPSESGQSDASGQDGSRQEPAQSPGQDKQTPDGEDPADGAGQAQQPEGEDTGQQAQSAQESDGDGDGEQRDVSAATEAGTEGSERDQALEQWLRRVPDDPAGLLREKFRYESRQRQQQGNSENDDSNW</sequence>
<organism evidence="5 6">
    <name type="scientific">Mangrovimicrobium sediminis</name>
    <dbReference type="NCBI Taxonomy" id="2562682"/>
    <lineage>
        <taxon>Bacteria</taxon>
        <taxon>Pseudomonadati</taxon>
        <taxon>Pseudomonadota</taxon>
        <taxon>Gammaproteobacteria</taxon>
        <taxon>Cellvibrionales</taxon>
        <taxon>Halieaceae</taxon>
        <taxon>Mangrovimicrobium</taxon>
    </lineage>
</organism>
<dbReference type="SMART" id="SM00327">
    <property type="entry name" value="VWA"/>
    <property type="match status" value="1"/>
</dbReference>
<keyword evidence="3" id="KW-0812">Transmembrane</keyword>
<evidence type="ECO:0000259" key="4">
    <source>
        <dbReference type="PROSITE" id="PS50234"/>
    </source>
</evidence>
<dbReference type="Gene3D" id="1.25.40.10">
    <property type="entry name" value="Tetratricopeptide repeat domain"/>
    <property type="match status" value="1"/>
</dbReference>
<evidence type="ECO:0000313" key="5">
    <source>
        <dbReference type="EMBL" id="TGD74920.1"/>
    </source>
</evidence>
<protein>
    <submittedName>
        <fullName evidence="5">VWA domain-containing protein</fullName>
    </submittedName>
</protein>
<feature type="compositionally biased region" description="Low complexity" evidence="2">
    <location>
        <begin position="447"/>
        <end position="505"/>
    </location>
</feature>
<dbReference type="EMBL" id="SRLE01000005">
    <property type="protein sequence ID" value="TGD74920.1"/>
    <property type="molecule type" value="Genomic_DNA"/>
</dbReference>
<dbReference type="PROSITE" id="PS50005">
    <property type="entry name" value="TPR"/>
    <property type="match status" value="1"/>
</dbReference>
<evidence type="ECO:0000256" key="1">
    <source>
        <dbReference type="PROSITE-ProRule" id="PRU00339"/>
    </source>
</evidence>
<dbReference type="AlphaFoldDB" id="A0A4Z0M685"/>
<name>A0A4Z0M685_9GAMM</name>
<feature type="repeat" description="TPR" evidence="1">
    <location>
        <begin position="398"/>
        <end position="431"/>
    </location>
</feature>
<dbReference type="Proteomes" id="UP000298050">
    <property type="component" value="Unassembled WGS sequence"/>
</dbReference>
<feature type="domain" description="VWFA" evidence="4">
    <location>
        <begin position="86"/>
        <end position="282"/>
    </location>
</feature>
<dbReference type="Gene3D" id="3.40.50.410">
    <property type="entry name" value="von Willebrand factor, type A domain"/>
    <property type="match status" value="1"/>
</dbReference>
<dbReference type="SMART" id="SM00028">
    <property type="entry name" value="TPR"/>
    <property type="match status" value="1"/>
</dbReference>
<dbReference type="PROSITE" id="PS50234">
    <property type="entry name" value="VWFA"/>
    <property type="match status" value="1"/>
</dbReference>
<evidence type="ECO:0000256" key="3">
    <source>
        <dbReference type="SAM" id="Phobius"/>
    </source>
</evidence>
<dbReference type="PANTHER" id="PTHR22550">
    <property type="entry name" value="SPORE GERMINATION PROTEIN"/>
    <property type="match status" value="1"/>
</dbReference>
<dbReference type="InterPro" id="IPR036465">
    <property type="entry name" value="vWFA_dom_sf"/>
</dbReference>
<keyword evidence="6" id="KW-1185">Reference proteome</keyword>
<feature type="compositionally biased region" description="Polar residues" evidence="2">
    <location>
        <begin position="541"/>
        <end position="550"/>
    </location>
</feature>